<dbReference type="InterPro" id="IPR046341">
    <property type="entry name" value="SET_dom_sf"/>
</dbReference>
<accession>A0A1X2GZI8</accession>
<feature type="domain" description="SET" evidence="2">
    <location>
        <begin position="81"/>
        <end position="202"/>
    </location>
</feature>
<feature type="compositionally biased region" description="Low complexity" evidence="1">
    <location>
        <begin position="245"/>
        <end position="254"/>
    </location>
</feature>
<organism evidence="3 4">
    <name type="scientific">Syncephalastrum racemosum</name>
    <name type="common">Filamentous fungus</name>
    <dbReference type="NCBI Taxonomy" id="13706"/>
    <lineage>
        <taxon>Eukaryota</taxon>
        <taxon>Fungi</taxon>
        <taxon>Fungi incertae sedis</taxon>
        <taxon>Mucoromycota</taxon>
        <taxon>Mucoromycotina</taxon>
        <taxon>Mucoromycetes</taxon>
        <taxon>Mucorales</taxon>
        <taxon>Syncephalastraceae</taxon>
        <taxon>Syncephalastrum</taxon>
    </lineage>
</organism>
<dbReference type="AlphaFoldDB" id="A0A1X2GZI8"/>
<feature type="compositionally biased region" description="Low complexity" evidence="1">
    <location>
        <begin position="214"/>
        <end position="233"/>
    </location>
</feature>
<dbReference type="PROSITE" id="PS50280">
    <property type="entry name" value="SET"/>
    <property type="match status" value="1"/>
</dbReference>
<reference evidence="3 4" key="1">
    <citation type="submission" date="2016-07" db="EMBL/GenBank/DDBJ databases">
        <title>Pervasive Adenine N6-methylation of Active Genes in Fungi.</title>
        <authorList>
            <consortium name="DOE Joint Genome Institute"/>
            <person name="Mondo S.J."/>
            <person name="Dannebaum R.O."/>
            <person name="Kuo R.C."/>
            <person name="Labutti K."/>
            <person name="Haridas S."/>
            <person name="Kuo A."/>
            <person name="Salamov A."/>
            <person name="Ahrendt S.R."/>
            <person name="Lipzen A."/>
            <person name="Sullivan W."/>
            <person name="Andreopoulos W.B."/>
            <person name="Clum A."/>
            <person name="Lindquist E."/>
            <person name="Daum C."/>
            <person name="Ramamoorthy G.K."/>
            <person name="Gryganskyi A."/>
            <person name="Culley D."/>
            <person name="Magnuson J.K."/>
            <person name="James T.Y."/>
            <person name="O'Malley M.A."/>
            <person name="Stajich J.E."/>
            <person name="Spatafora J.W."/>
            <person name="Visel A."/>
            <person name="Grigoriev I.V."/>
        </authorList>
    </citation>
    <scope>NUCLEOTIDE SEQUENCE [LARGE SCALE GENOMIC DNA]</scope>
    <source>
        <strain evidence="3 4">NRRL 2496</strain>
    </source>
</reference>
<evidence type="ECO:0000256" key="1">
    <source>
        <dbReference type="SAM" id="MobiDB-lite"/>
    </source>
</evidence>
<evidence type="ECO:0000313" key="4">
    <source>
        <dbReference type="Proteomes" id="UP000242180"/>
    </source>
</evidence>
<feature type="region of interest" description="Disordered" evidence="1">
    <location>
        <begin position="210"/>
        <end position="263"/>
    </location>
</feature>
<dbReference type="InParanoid" id="A0A1X2GZI8"/>
<dbReference type="EMBL" id="MCGN01000013">
    <property type="protein sequence ID" value="ORY89947.1"/>
    <property type="molecule type" value="Genomic_DNA"/>
</dbReference>
<proteinExistence type="predicted"/>
<protein>
    <recommendedName>
        <fullName evidence="2">SET domain-containing protein</fullName>
    </recommendedName>
</protein>
<evidence type="ECO:0000259" key="2">
    <source>
        <dbReference type="PROSITE" id="PS50280"/>
    </source>
</evidence>
<evidence type="ECO:0000313" key="3">
    <source>
        <dbReference type="EMBL" id="ORY89947.1"/>
    </source>
</evidence>
<sequence>MYKEAKVLQPPSGWDPKVQYIDKLVWSPNVPETIRLCFDPPAAKKGSPAAAATLALQTERFLSDNVNVFGNAFPSVKEQRRNIKIKRIVDPSHPCCGAYGLYAAQTLQPKQLVLDYLGFVEYKGYDPESDYVLSFGDNDLSIDANKAGNEARFCNDFRGIGPGPNVCFLNYLDESTRRIRIGIFVQNNVKIKKGEELLVTYGKSFWSKRGIDMSNNHHSNHSQSQQEQQQPKQQKQKQKQKEQQQKPSPQGQNQNKRKGKKHS</sequence>
<dbReference type="STRING" id="13706.A0A1X2GZI8"/>
<name>A0A1X2GZI8_SYNRA</name>
<dbReference type="OrthoDB" id="5792673at2759"/>
<comment type="caution">
    <text evidence="3">The sequence shown here is derived from an EMBL/GenBank/DDBJ whole genome shotgun (WGS) entry which is preliminary data.</text>
</comment>
<dbReference type="Gene3D" id="2.170.270.10">
    <property type="entry name" value="SET domain"/>
    <property type="match status" value="1"/>
</dbReference>
<dbReference type="Pfam" id="PF00856">
    <property type="entry name" value="SET"/>
    <property type="match status" value="1"/>
</dbReference>
<dbReference type="SUPFAM" id="SSF82199">
    <property type="entry name" value="SET domain"/>
    <property type="match status" value="1"/>
</dbReference>
<dbReference type="InterPro" id="IPR001214">
    <property type="entry name" value="SET_dom"/>
</dbReference>
<gene>
    <name evidence="3" type="ORF">BCR43DRAFT_509144</name>
</gene>
<keyword evidence="4" id="KW-1185">Reference proteome</keyword>
<dbReference type="Proteomes" id="UP000242180">
    <property type="component" value="Unassembled WGS sequence"/>
</dbReference>